<evidence type="ECO:0000313" key="7">
    <source>
        <dbReference type="EMBL" id="QDV47445.1"/>
    </source>
</evidence>
<dbReference type="GO" id="GO:0004065">
    <property type="term" value="F:arylsulfatase activity"/>
    <property type="evidence" value="ECO:0007669"/>
    <property type="project" value="UniProtKB-EC"/>
</dbReference>
<sequence length="839" mass="92244" precursor="true">MTRFLAILAACVVASAIPSRAAERPNIVVIMADDLGLGDVSFHVRSIQKQKPIVETPTLDALAARSLWFTDGHSATALCAPTRYAVMSGNNNYRSYAPWGVWSTFGQSAFKQGHATLGTVVRDAGYQTGFVGKWHLGGDFYVPGSEEIYRGKKNGDLTGKVDMTRLISGGPKDCGFDYDFTTPCGIQGPIYLLYENQVWSPLADDSHIVFLSEENAIDPKSISDKGPGLGDSNWDTREIGKLLSAKAADFIKHSAAGDDPFFLYYCSPMVHLPHCPPDEFDGKPIKGETPTRHLDMILDLDMQVKRIVDALDASGELQNTLIVVTSDNGGLSDGAAGKQGHFSNGGWNGNKNSPLEGGHRVPFFAVWPGHINPGITDELAVNQDLVATLAALVGTKIPDGQAMDSLNLLPLLLGQDDFQPRDYLAMQAGSKNEVMFRKEGWKLILQSDHQLSKFEPIALFNLDKNPTEHPAGNKVDDPAHAQRVEQLRNEYLRIRQSGQVSAEQPSLNFKALVQPVPASAKFIDPDYYIWGGSMARDADGKCHLLYSRWPRELGHNAWVTHSEIAHAVADDPLGPYTHVDVALPPRGSQYWDGMCTHNPTVHQFDGKYYLYYMGNFGDGNATAKLNSIHRNHQRIGVAVADNLSGPWKRFDQPVIDISESSDAPDALMTSNPSILRRADGTYVLIYKAVGKKGRLPFGGPVVHLAATSDSPTGPFTKQLKPLFTAPGVKFPAEDPYVWFDGQQCWAIVNDHNGHFNQTGEDSLALFTSNDGLDWSVASHPWVLQRKVTWADGSEQSFHRLERPQLWLENGVPKVLFCAAEETKQKTHSFNVHIPLTPIQ</sequence>
<feature type="signal peptide" evidence="5">
    <location>
        <begin position="1"/>
        <end position="21"/>
    </location>
</feature>
<protein>
    <submittedName>
        <fullName evidence="7">Arylsulfatase</fullName>
        <ecNumber evidence="7">3.1.6.1</ecNumber>
    </submittedName>
</protein>
<dbReference type="SUPFAM" id="SSF53649">
    <property type="entry name" value="Alkaline phosphatase-like"/>
    <property type="match status" value="1"/>
</dbReference>
<dbReference type="SUPFAM" id="SSF75005">
    <property type="entry name" value="Arabinanase/levansucrase/invertase"/>
    <property type="match status" value="1"/>
</dbReference>
<keyword evidence="5" id="KW-0732">Signal</keyword>
<evidence type="ECO:0000256" key="5">
    <source>
        <dbReference type="SAM" id="SignalP"/>
    </source>
</evidence>
<dbReference type="GO" id="GO:0046872">
    <property type="term" value="F:metal ion binding"/>
    <property type="evidence" value="ECO:0007669"/>
    <property type="project" value="UniProtKB-KW"/>
</dbReference>
<keyword evidence="2" id="KW-0479">Metal-binding</keyword>
<keyword evidence="3 7" id="KW-0378">Hydrolase</keyword>
<feature type="domain" description="Sulfatase N-terminal" evidence="6">
    <location>
        <begin position="25"/>
        <end position="394"/>
    </location>
</feature>
<dbReference type="EMBL" id="CP037423">
    <property type="protein sequence ID" value="QDV47445.1"/>
    <property type="molecule type" value="Genomic_DNA"/>
</dbReference>
<dbReference type="InterPro" id="IPR017850">
    <property type="entry name" value="Alkaline_phosphatase_core_sf"/>
</dbReference>
<evidence type="ECO:0000256" key="2">
    <source>
        <dbReference type="ARBA" id="ARBA00022723"/>
    </source>
</evidence>
<evidence type="ECO:0000259" key="6">
    <source>
        <dbReference type="Pfam" id="PF00884"/>
    </source>
</evidence>
<dbReference type="AlphaFoldDB" id="A0A518I2V9"/>
<dbReference type="KEGG" id="snep:Enr13x_73540"/>
<comment type="similarity">
    <text evidence="1">Belongs to the sulfatase family.</text>
</comment>
<dbReference type="OrthoDB" id="9783154at2"/>
<evidence type="ECO:0000256" key="4">
    <source>
        <dbReference type="ARBA" id="ARBA00022837"/>
    </source>
</evidence>
<dbReference type="RefSeq" id="WP_145391558.1">
    <property type="nucleotide sequence ID" value="NZ_CP037423.1"/>
</dbReference>
<gene>
    <name evidence="7" type="primary">atsA_83</name>
    <name evidence="7" type="ORF">Enr13x_73540</name>
</gene>
<dbReference type="PANTHER" id="PTHR42693">
    <property type="entry name" value="ARYLSULFATASE FAMILY MEMBER"/>
    <property type="match status" value="1"/>
</dbReference>
<organism evidence="7 8">
    <name type="scientific">Stieleria neptunia</name>
    <dbReference type="NCBI Taxonomy" id="2527979"/>
    <lineage>
        <taxon>Bacteria</taxon>
        <taxon>Pseudomonadati</taxon>
        <taxon>Planctomycetota</taxon>
        <taxon>Planctomycetia</taxon>
        <taxon>Pirellulales</taxon>
        <taxon>Pirellulaceae</taxon>
        <taxon>Stieleria</taxon>
    </lineage>
</organism>
<keyword evidence="4" id="KW-0106">Calcium</keyword>
<accession>A0A518I2V9</accession>
<dbReference type="InterPro" id="IPR000917">
    <property type="entry name" value="Sulfatase_N"/>
</dbReference>
<dbReference type="InterPro" id="IPR050738">
    <property type="entry name" value="Sulfatase"/>
</dbReference>
<dbReference type="Pfam" id="PF00884">
    <property type="entry name" value="Sulfatase"/>
    <property type="match status" value="1"/>
</dbReference>
<feature type="chain" id="PRO_5021863846" evidence="5">
    <location>
        <begin position="22"/>
        <end position="839"/>
    </location>
</feature>
<dbReference type="CDD" id="cd16143">
    <property type="entry name" value="ARS_like"/>
    <property type="match status" value="1"/>
</dbReference>
<dbReference type="InterPro" id="IPR024607">
    <property type="entry name" value="Sulfatase_CS"/>
</dbReference>
<dbReference type="PANTHER" id="PTHR42693:SF53">
    <property type="entry name" value="ENDO-4-O-SULFATASE"/>
    <property type="match status" value="1"/>
</dbReference>
<dbReference type="PROSITE" id="PS00149">
    <property type="entry name" value="SULFATASE_2"/>
    <property type="match status" value="1"/>
</dbReference>
<dbReference type="InterPro" id="IPR023296">
    <property type="entry name" value="Glyco_hydro_beta-prop_sf"/>
</dbReference>
<evidence type="ECO:0000256" key="3">
    <source>
        <dbReference type="ARBA" id="ARBA00022801"/>
    </source>
</evidence>
<dbReference type="Proteomes" id="UP000319004">
    <property type="component" value="Chromosome"/>
</dbReference>
<reference evidence="7 8" key="1">
    <citation type="submission" date="2019-03" db="EMBL/GenBank/DDBJ databases">
        <title>Deep-cultivation of Planctomycetes and their phenomic and genomic characterization uncovers novel biology.</title>
        <authorList>
            <person name="Wiegand S."/>
            <person name="Jogler M."/>
            <person name="Boedeker C."/>
            <person name="Pinto D."/>
            <person name="Vollmers J."/>
            <person name="Rivas-Marin E."/>
            <person name="Kohn T."/>
            <person name="Peeters S.H."/>
            <person name="Heuer A."/>
            <person name="Rast P."/>
            <person name="Oberbeckmann S."/>
            <person name="Bunk B."/>
            <person name="Jeske O."/>
            <person name="Meyerdierks A."/>
            <person name="Storesund J.E."/>
            <person name="Kallscheuer N."/>
            <person name="Luecker S."/>
            <person name="Lage O.M."/>
            <person name="Pohl T."/>
            <person name="Merkel B.J."/>
            <person name="Hornburger P."/>
            <person name="Mueller R.-W."/>
            <person name="Bruemmer F."/>
            <person name="Labrenz M."/>
            <person name="Spormann A.M."/>
            <person name="Op den Camp H."/>
            <person name="Overmann J."/>
            <person name="Amann R."/>
            <person name="Jetten M.S.M."/>
            <person name="Mascher T."/>
            <person name="Medema M.H."/>
            <person name="Devos D.P."/>
            <person name="Kaster A.-K."/>
            <person name="Ovreas L."/>
            <person name="Rohde M."/>
            <person name="Galperin M.Y."/>
            <person name="Jogler C."/>
        </authorList>
    </citation>
    <scope>NUCLEOTIDE SEQUENCE [LARGE SCALE GENOMIC DNA]</scope>
    <source>
        <strain evidence="7 8">Enr13</strain>
    </source>
</reference>
<evidence type="ECO:0000313" key="8">
    <source>
        <dbReference type="Proteomes" id="UP000319004"/>
    </source>
</evidence>
<dbReference type="Gene3D" id="2.115.10.20">
    <property type="entry name" value="Glycosyl hydrolase domain, family 43"/>
    <property type="match status" value="1"/>
</dbReference>
<dbReference type="CDD" id="cd08994">
    <property type="entry name" value="GH43_62_32_68_117_130-like"/>
    <property type="match status" value="1"/>
</dbReference>
<keyword evidence="8" id="KW-1185">Reference proteome</keyword>
<evidence type="ECO:0000256" key="1">
    <source>
        <dbReference type="ARBA" id="ARBA00008779"/>
    </source>
</evidence>
<dbReference type="Gene3D" id="3.40.720.10">
    <property type="entry name" value="Alkaline Phosphatase, subunit A"/>
    <property type="match status" value="1"/>
</dbReference>
<name>A0A518I2V9_9BACT</name>
<dbReference type="EC" id="3.1.6.1" evidence="7"/>
<proteinExistence type="inferred from homology"/>